<accession>X1I9A0</accession>
<dbReference type="AlphaFoldDB" id="X1I9A0"/>
<comment type="caution">
    <text evidence="1">The sequence shown here is derived from an EMBL/GenBank/DDBJ whole genome shotgun (WGS) entry which is preliminary data.</text>
</comment>
<reference evidence="1" key="1">
    <citation type="journal article" date="2014" name="Front. Microbiol.">
        <title>High frequency of phylogenetically diverse reductive dehalogenase-homologous genes in deep subseafloor sedimentary metagenomes.</title>
        <authorList>
            <person name="Kawai M."/>
            <person name="Futagami T."/>
            <person name="Toyoda A."/>
            <person name="Takaki Y."/>
            <person name="Nishi S."/>
            <person name="Hori S."/>
            <person name="Arai W."/>
            <person name="Tsubouchi T."/>
            <person name="Morono Y."/>
            <person name="Uchiyama I."/>
            <person name="Ito T."/>
            <person name="Fujiyama A."/>
            <person name="Inagaki F."/>
            <person name="Takami H."/>
        </authorList>
    </citation>
    <scope>NUCLEOTIDE SEQUENCE</scope>
    <source>
        <strain evidence="1">Expedition CK06-06</strain>
    </source>
</reference>
<feature type="non-terminal residue" evidence="1">
    <location>
        <position position="82"/>
    </location>
</feature>
<gene>
    <name evidence="1" type="ORF">S03H2_58915</name>
</gene>
<evidence type="ECO:0000313" key="1">
    <source>
        <dbReference type="EMBL" id="GAH78277.1"/>
    </source>
</evidence>
<dbReference type="EMBL" id="BARU01037853">
    <property type="protein sequence ID" value="GAH78277.1"/>
    <property type="molecule type" value="Genomic_DNA"/>
</dbReference>
<organism evidence="1">
    <name type="scientific">marine sediment metagenome</name>
    <dbReference type="NCBI Taxonomy" id="412755"/>
    <lineage>
        <taxon>unclassified sequences</taxon>
        <taxon>metagenomes</taxon>
        <taxon>ecological metagenomes</taxon>
    </lineage>
</organism>
<protein>
    <submittedName>
        <fullName evidence="1">Uncharacterized protein</fullName>
    </submittedName>
</protein>
<name>X1I9A0_9ZZZZ</name>
<sequence length="82" mass="9889">MSVSDWEGKPKTRYEETTRTSGFDYYQVEEMDIWLEKLKAYYELIEKQAETLMFLFGDEGVKTENLMKLQIWRTKAEEYDAL</sequence>
<proteinExistence type="predicted"/>